<dbReference type="SUPFAM" id="SSF81382">
    <property type="entry name" value="Skp1 dimerisation domain-like"/>
    <property type="match status" value="1"/>
</dbReference>
<keyword evidence="5" id="KW-0653">Protein transport</keyword>
<comment type="caution">
    <text evidence="7">The sequence shown here is derived from an EMBL/GenBank/DDBJ whole genome shotgun (WGS) entry which is preliminary data.</text>
</comment>
<gene>
    <name evidence="7" type="ORF">POM88_006289</name>
</gene>
<reference evidence="7" key="1">
    <citation type="submission" date="2023-02" db="EMBL/GenBank/DDBJ databases">
        <title>Genome of toxic invasive species Heracleum sosnowskyi carries increased number of genes despite the absence of recent whole-genome duplications.</title>
        <authorList>
            <person name="Schelkunov M."/>
            <person name="Shtratnikova V."/>
            <person name="Makarenko M."/>
            <person name="Klepikova A."/>
            <person name="Omelchenko D."/>
            <person name="Novikova G."/>
            <person name="Obukhova E."/>
            <person name="Bogdanov V."/>
            <person name="Penin A."/>
            <person name="Logacheva M."/>
        </authorList>
    </citation>
    <scope>NUCLEOTIDE SEQUENCE</scope>
    <source>
        <strain evidence="7">Hsosn_3</strain>
        <tissue evidence="7">Leaf</tissue>
    </source>
</reference>
<organism evidence="7 8">
    <name type="scientific">Heracleum sosnowskyi</name>
    <dbReference type="NCBI Taxonomy" id="360622"/>
    <lineage>
        <taxon>Eukaryota</taxon>
        <taxon>Viridiplantae</taxon>
        <taxon>Streptophyta</taxon>
        <taxon>Embryophyta</taxon>
        <taxon>Tracheophyta</taxon>
        <taxon>Spermatophyta</taxon>
        <taxon>Magnoliopsida</taxon>
        <taxon>eudicotyledons</taxon>
        <taxon>Gunneridae</taxon>
        <taxon>Pentapetalae</taxon>
        <taxon>asterids</taxon>
        <taxon>campanulids</taxon>
        <taxon>Apiales</taxon>
        <taxon>Apiaceae</taxon>
        <taxon>Apioideae</taxon>
        <taxon>apioid superclade</taxon>
        <taxon>Tordylieae</taxon>
        <taxon>Tordyliinae</taxon>
        <taxon>Heracleum</taxon>
    </lineage>
</organism>
<evidence type="ECO:0000313" key="8">
    <source>
        <dbReference type="Proteomes" id="UP001237642"/>
    </source>
</evidence>
<dbReference type="AlphaFoldDB" id="A0AAD8J375"/>
<evidence type="ECO:0000256" key="5">
    <source>
        <dbReference type="ARBA" id="ARBA00022927"/>
    </source>
</evidence>
<dbReference type="InterPro" id="IPR001232">
    <property type="entry name" value="SKP1-like"/>
</dbReference>
<comment type="similarity">
    <text evidence="3">Belongs to the importin alpha family.</text>
</comment>
<evidence type="ECO:0000256" key="6">
    <source>
        <dbReference type="SAM" id="Coils"/>
    </source>
</evidence>
<dbReference type="InterPro" id="IPR016024">
    <property type="entry name" value="ARM-type_fold"/>
</dbReference>
<comment type="pathway">
    <text evidence="1">Protein modification; protein ubiquitination.</text>
</comment>
<feature type="coiled-coil region" evidence="6">
    <location>
        <begin position="566"/>
        <end position="600"/>
    </location>
</feature>
<evidence type="ECO:0000256" key="4">
    <source>
        <dbReference type="ARBA" id="ARBA00022448"/>
    </source>
</evidence>
<dbReference type="GO" id="GO:0009867">
    <property type="term" value="P:jasmonic acid mediated signaling pathway"/>
    <property type="evidence" value="ECO:0007669"/>
    <property type="project" value="UniProtKB-ARBA"/>
</dbReference>
<accession>A0AAD8J375</accession>
<proteinExistence type="inferred from homology"/>
<dbReference type="Proteomes" id="UP001237642">
    <property type="component" value="Unassembled WGS sequence"/>
</dbReference>
<evidence type="ECO:0000256" key="1">
    <source>
        <dbReference type="ARBA" id="ARBA00004906"/>
    </source>
</evidence>
<keyword evidence="6" id="KW-0175">Coiled coil</keyword>
<dbReference type="InterPro" id="IPR036296">
    <property type="entry name" value="SKP1-like_dim_sf"/>
</dbReference>
<dbReference type="GO" id="GO:0015031">
    <property type="term" value="P:protein transport"/>
    <property type="evidence" value="ECO:0007669"/>
    <property type="project" value="UniProtKB-KW"/>
</dbReference>
<dbReference type="SMART" id="SM00512">
    <property type="entry name" value="Skp1"/>
    <property type="match status" value="1"/>
</dbReference>
<reference evidence="7" key="2">
    <citation type="submission" date="2023-05" db="EMBL/GenBank/DDBJ databases">
        <authorList>
            <person name="Schelkunov M.I."/>
        </authorList>
    </citation>
    <scope>NUCLEOTIDE SEQUENCE</scope>
    <source>
        <strain evidence="7">Hsosn_3</strain>
        <tissue evidence="7">Leaf</tissue>
    </source>
</reference>
<evidence type="ECO:0000256" key="2">
    <source>
        <dbReference type="ARBA" id="ARBA00009993"/>
    </source>
</evidence>
<dbReference type="PANTHER" id="PTHR23316">
    <property type="entry name" value="IMPORTIN ALPHA"/>
    <property type="match status" value="1"/>
</dbReference>
<keyword evidence="8" id="KW-1185">Reference proteome</keyword>
<dbReference type="Gene3D" id="1.25.10.10">
    <property type="entry name" value="Leucine-rich Repeat Variant"/>
    <property type="match status" value="1"/>
</dbReference>
<dbReference type="InterPro" id="IPR011989">
    <property type="entry name" value="ARM-like"/>
</dbReference>
<sequence>MPLNYIYPSPVPLSFTFEQMIILESAQGFSLGVDEPVVLLLHSLKRKIKTNNVLQLPCTSYEVMCMVIDYCRSMLEPSISIDDAEFYDLADVDLLNLIQAAHHLKIKSLMDQTCRILVEKVKKNSSSKIMQEFDIDERYVQETKRPRRDPGSDRLRSHRKEAFIKRSDGVEVHNSHFDFVVKMKKQFSKKEDPVFNAYVAEFLEFSNIVLTENCLEHIKSPSFYVNPNLRFSDDFSVFSDPPMTIAVEKLRRAIRCLRNVTTKDPGLADHLSSEVASRLILLLDNINLSDIQYTAAKILSRLSFDKCRDVMKEAVPVLLKVICSDDHQAAVLAAITLTRLASEVSEVFEVSHFKAVQHAVTKHKHDAVLTDLMLFLVFVCRGYDLSSSDKVKVVLPILEGLFKIEGNSFADHTPLVRACYALSYLTFAKPVKVKNHTCKRLMEFTLHASSSLAGSALGVVGNIVRWGSPMQIQYLVKHCKLLQCLGQKVLCSRFKKFQMEGCQIISNIATRRKKLIEDMDEVVLINLLIKLLEADDSDVKMEAAWAIFNMRYNDKYKHEHIDNYEEDTVKSNASEVNSEVEEERNELITSENEVDTSENEFERDIEVDNLELEDILEDLNLKIASDTWWLTIVTEASTKSLLSLFHLELVNVLFVEYLLSNHVCFIIDDCLD</sequence>
<dbReference type="InterPro" id="IPR011333">
    <property type="entry name" value="SKP1/BTB/POZ_sf"/>
</dbReference>
<keyword evidence="4" id="KW-0813">Transport</keyword>
<dbReference type="Gene3D" id="3.30.710.10">
    <property type="entry name" value="Potassium Channel Kv1.1, Chain A"/>
    <property type="match status" value="1"/>
</dbReference>
<evidence type="ECO:0000256" key="3">
    <source>
        <dbReference type="ARBA" id="ARBA00010394"/>
    </source>
</evidence>
<name>A0AAD8J375_9APIA</name>
<protein>
    <submittedName>
        <fullName evidence="7">Uncharacterized protein</fullName>
    </submittedName>
</protein>
<dbReference type="SUPFAM" id="SSF48371">
    <property type="entry name" value="ARM repeat"/>
    <property type="match status" value="1"/>
</dbReference>
<evidence type="ECO:0000313" key="7">
    <source>
        <dbReference type="EMBL" id="KAK1396426.1"/>
    </source>
</evidence>
<dbReference type="EMBL" id="JAUIZM010000002">
    <property type="protein sequence ID" value="KAK1396426.1"/>
    <property type="molecule type" value="Genomic_DNA"/>
</dbReference>
<dbReference type="GO" id="GO:0006511">
    <property type="term" value="P:ubiquitin-dependent protein catabolic process"/>
    <property type="evidence" value="ECO:0007669"/>
    <property type="project" value="InterPro"/>
</dbReference>
<comment type="similarity">
    <text evidence="2">Belongs to the SKP1 family.</text>
</comment>